<sequence length="486" mass="55552">MIYAPTSRAIEREQLIRLVEQWNENRLDLFSLSYPNEDLEIHGVMRFYFQESKTKVSTKCIRVSSTATTRAVIEALVDKFHPDLKMLSNPEYTIWEVHENGEERLLTPEEKPLLVQLNWHKDDREGRFLLRQQSCVTIPFMALQVGNAENMDNMHRNNKRFSKREKKELKKKYQQALPLESENAACELYKAIPPTTFTRTLSNPEIVMKKRRERKIEAKLKGMGQGGSLKIYGYDLVPSRPYVTLLVSVRDQACKIVKETLEKYGLEKENCDDYILVEISLPASGKLTRSLSDLRDINDGRHERYLNDDELPLIYLADHAGDASKEIMFAVRKRPSNIPTIRRFHGSLSSTNFAFGVSKDSVALSSDFHSLSSENSLLRAVSPCLVHLTPDGKELASYLPILIGPFVTDIGGDHSMKIHLTGEQIRPRHAVINFSNGIVTITPSVLNAEIEVNNQRISQTVMLRDGDIVCIGRIYNFQYYNSQVIF</sequence>
<dbReference type="GO" id="GO:0007165">
    <property type="term" value="P:signal transduction"/>
    <property type="evidence" value="ECO:0007669"/>
    <property type="project" value="InterPro"/>
</dbReference>
<dbReference type="SMART" id="SM00314">
    <property type="entry name" value="RA"/>
    <property type="match status" value="2"/>
</dbReference>
<reference evidence="5" key="1">
    <citation type="submission" date="2017-02" db="UniProtKB">
        <authorList>
            <consortium name="WormBaseParasite"/>
        </authorList>
    </citation>
    <scope>IDENTIFICATION</scope>
</reference>
<evidence type="ECO:0000313" key="3">
    <source>
        <dbReference type="Proteomes" id="UP000038040"/>
    </source>
</evidence>
<reference evidence="2 4" key="2">
    <citation type="submission" date="2018-11" db="EMBL/GenBank/DDBJ databases">
        <authorList>
            <consortium name="Pathogen Informatics"/>
        </authorList>
    </citation>
    <scope>NUCLEOTIDE SEQUENCE [LARGE SCALE GENOMIC DNA]</scope>
</reference>
<dbReference type="Pfam" id="PF00498">
    <property type="entry name" value="FHA"/>
    <property type="match status" value="1"/>
</dbReference>
<dbReference type="Gene3D" id="3.10.20.90">
    <property type="entry name" value="Phosphatidylinositol 3-kinase Catalytic Subunit, Chain A, domain 1"/>
    <property type="match status" value="2"/>
</dbReference>
<name>A0A0N4U938_DRAME</name>
<feature type="domain" description="Ras-associating" evidence="1">
    <location>
        <begin position="225"/>
        <end position="336"/>
    </location>
</feature>
<feature type="domain" description="Ras-associating" evidence="1">
    <location>
        <begin position="42"/>
        <end position="135"/>
    </location>
</feature>
<dbReference type="AlphaFoldDB" id="A0A0N4U938"/>
<organism evidence="3 5">
    <name type="scientific">Dracunculus medinensis</name>
    <name type="common">Guinea worm</name>
    <dbReference type="NCBI Taxonomy" id="318479"/>
    <lineage>
        <taxon>Eukaryota</taxon>
        <taxon>Metazoa</taxon>
        <taxon>Ecdysozoa</taxon>
        <taxon>Nematoda</taxon>
        <taxon>Chromadorea</taxon>
        <taxon>Rhabditida</taxon>
        <taxon>Spirurina</taxon>
        <taxon>Dracunculoidea</taxon>
        <taxon>Dracunculidae</taxon>
        <taxon>Dracunculus</taxon>
    </lineage>
</organism>
<dbReference type="InterPro" id="IPR029071">
    <property type="entry name" value="Ubiquitin-like_domsf"/>
</dbReference>
<dbReference type="Pfam" id="PF00788">
    <property type="entry name" value="RA"/>
    <property type="match status" value="2"/>
</dbReference>
<evidence type="ECO:0000259" key="1">
    <source>
        <dbReference type="PROSITE" id="PS50200"/>
    </source>
</evidence>
<dbReference type="SUPFAM" id="SSF49879">
    <property type="entry name" value="SMAD/FHA domain"/>
    <property type="match status" value="1"/>
</dbReference>
<dbReference type="InterPro" id="IPR028842">
    <property type="entry name" value="Afadin"/>
</dbReference>
<evidence type="ECO:0000313" key="5">
    <source>
        <dbReference type="WBParaSite" id="DME_0000358201-mRNA-1"/>
    </source>
</evidence>
<dbReference type="SUPFAM" id="SSF54236">
    <property type="entry name" value="Ubiquitin-like"/>
    <property type="match status" value="2"/>
</dbReference>
<dbReference type="Proteomes" id="UP000038040">
    <property type="component" value="Unplaced"/>
</dbReference>
<dbReference type="GO" id="GO:0032880">
    <property type="term" value="P:regulation of protein localization"/>
    <property type="evidence" value="ECO:0007669"/>
    <property type="project" value="TreeGrafter"/>
</dbReference>
<proteinExistence type="predicted"/>
<dbReference type="Proteomes" id="UP000274756">
    <property type="component" value="Unassembled WGS sequence"/>
</dbReference>
<dbReference type="InterPro" id="IPR008984">
    <property type="entry name" value="SMAD_FHA_dom_sf"/>
</dbReference>
<dbReference type="PANTHER" id="PTHR10398">
    <property type="entry name" value="AFADIN"/>
    <property type="match status" value="1"/>
</dbReference>
<dbReference type="EMBL" id="UYYG01001161">
    <property type="protein sequence ID" value="VDN57614.1"/>
    <property type="molecule type" value="Genomic_DNA"/>
</dbReference>
<accession>A0A0N4U938</accession>
<dbReference type="PANTHER" id="PTHR10398:SF2">
    <property type="entry name" value="AFADIN"/>
    <property type="match status" value="1"/>
</dbReference>
<dbReference type="STRING" id="318479.A0A0N4U938"/>
<dbReference type="CDD" id="cd01782">
    <property type="entry name" value="RA1_Afadin"/>
    <property type="match status" value="1"/>
</dbReference>
<dbReference type="InterPro" id="IPR000159">
    <property type="entry name" value="RA_dom"/>
</dbReference>
<dbReference type="GO" id="GO:0050839">
    <property type="term" value="F:cell adhesion molecule binding"/>
    <property type="evidence" value="ECO:0007669"/>
    <property type="project" value="TreeGrafter"/>
</dbReference>
<evidence type="ECO:0000313" key="2">
    <source>
        <dbReference type="EMBL" id="VDN57614.1"/>
    </source>
</evidence>
<evidence type="ECO:0000313" key="4">
    <source>
        <dbReference type="Proteomes" id="UP000274756"/>
    </source>
</evidence>
<dbReference type="WBParaSite" id="DME_0000358201-mRNA-1">
    <property type="protein sequence ID" value="DME_0000358201-mRNA-1"/>
    <property type="gene ID" value="DME_0000358201"/>
</dbReference>
<dbReference type="InterPro" id="IPR000253">
    <property type="entry name" value="FHA_dom"/>
</dbReference>
<dbReference type="PROSITE" id="PS50200">
    <property type="entry name" value="RA"/>
    <property type="match status" value="2"/>
</dbReference>
<keyword evidence="4" id="KW-1185">Reference proteome</keyword>
<protein>
    <submittedName>
        <fullName evidence="5">Afadin</fullName>
    </submittedName>
</protein>
<dbReference type="OrthoDB" id="6260541at2759"/>
<gene>
    <name evidence="2" type="ORF">DME_LOCUS7587</name>
</gene>
<dbReference type="GO" id="GO:0005912">
    <property type="term" value="C:adherens junction"/>
    <property type="evidence" value="ECO:0007669"/>
    <property type="project" value="TreeGrafter"/>
</dbReference>
<dbReference type="Gene3D" id="2.60.200.20">
    <property type="match status" value="1"/>
</dbReference>